<evidence type="ECO:0000313" key="3">
    <source>
        <dbReference type="EMBL" id="GHB24118.1"/>
    </source>
</evidence>
<sequence length="193" mass="22107">MIESIKSLDESLLLFFNGLHHPFMDPIMYTATQTWPWVPMYAFLLYLIWKTHGMQGWWTLIGIFLAVLFADQFTSSFMKPFFGRLRPCQNPDLAEVLHTYRTCGGKFGFASSHAANSFAVATLLWQLIGKKYPAVKWLFAWAVFFSYTRVYLGVHYPGDIIVGGIVGACCGYLAYLISHQIYRWTSSNKSTIE</sequence>
<proteinExistence type="predicted"/>
<feature type="domain" description="Phosphatidic acid phosphatase type 2/haloperoxidase" evidence="2">
    <location>
        <begin position="61"/>
        <end position="175"/>
    </location>
</feature>
<dbReference type="EMBL" id="BMYF01000001">
    <property type="protein sequence ID" value="GHB24118.1"/>
    <property type="molecule type" value="Genomic_DNA"/>
</dbReference>
<evidence type="ECO:0000256" key="1">
    <source>
        <dbReference type="SAM" id="Phobius"/>
    </source>
</evidence>
<keyword evidence="4" id="KW-1185">Reference proteome</keyword>
<name>A0A8J3CVM9_9BACT</name>
<evidence type="ECO:0000259" key="2">
    <source>
        <dbReference type="SMART" id="SM00014"/>
    </source>
</evidence>
<protein>
    <submittedName>
        <fullName evidence="3">Lipid A 4'-phosphatase</fullName>
    </submittedName>
</protein>
<accession>A0A8J3CVM9</accession>
<keyword evidence="1" id="KW-0472">Membrane</keyword>
<dbReference type="PANTHER" id="PTHR14969">
    <property type="entry name" value="SPHINGOSINE-1-PHOSPHATE PHOSPHOHYDROLASE"/>
    <property type="match status" value="1"/>
</dbReference>
<feature type="transmembrane region" description="Helical" evidence="1">
    <location>
        <begin position="160"/>
        <end position="177"/>
    </location>
</feature>
<reference evidence="3" key="2">
    <citation type="submission" date="2020-09" db="EMBL/GenBank/DDBJ databases">
        <authorList>
            <person name="Sun Q."/>
            <person name="Kim S."/>
        </authorList>
    </citation>
    <scope>NUCLEOTIDE SEQUENCE</scope>
    <source>
        <strain evidence="3">KCTC 23224</strain>
    </source>
</reference>
<organism evidence="3 4">
    <name type="scientific">Mongoliitalea lutea</name>
    <dbReference type="NCBI Taxonomy" id="849756"/>
    <lineage>
        <taxon>Bacteria</taxon>
        <taxon>Pseudomonadati</taxon>
        <taxon>Bacteroidota</taxon>
        <taxon>Cytophagia</taxon>
        <taxon>Cytophagales</taxon>
        <taxon>Cyclobacteriaceae</taxon>
        <taxon>Mongoliitalea</taxon>
    </lineage>
</organism>
<reference evidence="3" key="1">
    <citation type="journal article" date="2014" name="Int. J. Syst. Evol. Microbiol.">
        <title>Complete genome sequence of Corynebacterium casei LMG S-19264T (=DSM 44701T), isolated from a smear-ripened cheese.</title>
        <authorList>
            <consortium name="US DOE Joint Genome Institute (JGI-PGF)"/>
            <person name="Walter F."/>
            <person name="Albersmeier A."/>
            <person name="Kalinowski J."/>
            <person name="Ruckert C."/>
        </authorList>
    </citation>
    <scope>NUCLEOTIDE SEQUENCE</scope>
    <source>
        <strain evidence="3">KCTC 23224</strain>
    </source>
</reference>
<dbReference type="SUPFAM" id="SSF48317">
    <property type="entry name" value="Acid phosphatase/Vanadium-dependent haloperoxidase"/>
    <property type="match status" value="1"/>
</dbReference>
<dbReference type="PANTHER" id="PTHR14969:SF13">
    <property type="entry name" value="AT30094P"/>
    <property type="match status" value="1"/>
</dbReference>
<feature type="transmembrane region" description="Helical" evidence="1">
    <location>
        <begin position="137"/>
        <end position="154"/>
    </location>
</feature>
<evidence type="ECO:0000313" key="4">
    <source>
        <dbReference type="Proteomes" id="UP000642809"/>
    </source>
</evidence>
<dbReference type="InterPro" id="IPR000326">
    <property type="entry name" value="PAP2/HPO"/>
</dbReference>
<dbReference type="InterPro" id="IPR036938">
    <property type="entry name" value="PAP2/HPO_sf"/>
</dbReference>
<feature type="transmembrane region" description="Helical" evidence="1">
    <location>
        <begin position="56"/>
        <end position="74"/>
    </location>
</feature>
<dbReference type="AlphaFoldDB" id="A0A8J3CVM9"/>
<feature type="transmembrane region" description="Helical" evidence="1">
    <location>
        <begin position="107"/>
        <end position="125"/>
    </location>
</feature>
<comment type="caution">
    <text evidence="3">The sequence shown here is derived from an EMBL/GenBank/DDBJ whole genome shotgun (WGS) entry which is preliminary data.</text>
</comment>
<dbReference type="Proteomes" id="UP000642809">
    <property type="component" value="Unassembled WGS sequence"/>
</dbReference>
<feature type="transmembrane region" description="Helical" evidence="1">
    <location>
        <begin position="27"/>
        <end position="49"/>
    </location>
</feature>
<dbReference type="Pfam" id="PF01569">
    <property type="entry name" value="PAP2"/>
    <property type="match status" value="1"/>
</dbReference>
<keyword evidence="1" id="KW-0812">Transmembrane</keyword>
<gene>
    <name evidence="3" type="primary">lpxF</name>
    <name evidence="3" type="ORF">GCM10008106_01030</name>
</gene>
<dbReference type="Gene3D" id="1.20.144.10">
    <property type="entry name" value="Phosphatidic acid phosphatase type 2/haloperoxidase"/>
    <property type="match status" value="1"/>
</dbReference>
<keyword evidence="1" id="KW-1133">Transmembrane helix</keyword>
<dbReference type="CDD" id="cd03395">
    <property type="entry name" value="PAP2_like_4"/>
    <property type="match status" value="1"/>
</dbReference>
<dbReference type="SMART" id="SM00014">
    <property type="entry name" value="acidPPc"/>
    <property type="match status" value="1"/>
</dbReference>
<dbReference type="RefSeq" id="WP_189578347.1">
    <property type="nucleotide sequence ID" value="NZ_BMYF01000001.1"/>
</dbReference>